<evidence type="ECO:0000313" key="2">
    <source>
        <dbReference type="EMBL" id="MED6156256.1"/>
    </source>
</evidence>
<feature type="compositionally biased region" description="Basic and acidic residues" evidence="1">
    <location>
        <begin position="59"/>
        <end position="74"/>
    </location>
</feature>
<gene>
    <name evidence="2" type="ORF">PIB30_012817</name>
</gene>
<sequence length="99" mass="11099">MQGLSQTWLNASGRTAGGSGEDRRAGGDGDNRWAVLSSLRVKAQHTVGNRNPIGDVWEEERSHTHTHHITEKQKRIVSSPMEPRGFQPIRNEPSDFQRV</sequence>
<dbReference type="EMBL" id="JASCZI010120861">
    <property type="protein sequence ID" value="MED6156256.1"/>
    <property type="molecule type" value="Genomic_DNA"/>
</dbReference>
<keyword evidence="3" id="KW-1185">Reference proteome</keyword>
<evidence type="ECO:0000256" key="1">
    <source>
        <dbReference type="SAM" id="MobiDB-lite"/>
    </source>
</evidence>
<feature type="region of interest" description="Disordered" evidence="1">
    <location>
        <begin position="45"/>
        <end position="99"/>
    </location>
</feature>
<organism evidence="2 3">
    <name type="scientific">Stylosanthes scabra</name>
    <dbReference type="NCBI Taxonomy" id="79078"/>
    <lineage>
        <taxon>Eukaryota</taxon>
        <taxon>Viridiplantae</taxon>
        <taxon>Streptophyta</taxon>
        <taxon>Embryophyta</taxon>
        <taxon>Tracheophyta</taxon>
        <taxon>Spermatophyta</taxon>
        <taxon>Magnoliopsida</taxon>
        <taxon>eudicotyledons</taxon>
        <taxon>Gunneridae</taxon>
        <taxon>Pentapetalae</taxon>
        <taxon>rosids</taxon>
        <taxon>fabids</taxon>
        <taxon>Fabales</taxon>
        <taxon>Fabaceae</taxon>
        <taxon>Papilionoideae</taxon>
        <taxon>50 kb inversion clade</taxon>
        <taxon>dalbergioids sensu lato</taxon>
        <taxon>Dalbergieae</taxon>
        <taxon>Pterocarpus clade</taxon>
        <taxon>Stylosanthes</taxon>
    </lineage>
</organism>
<reference evidence="2 3" key="1">
    <citation type="journal article" date="2023" name="Plants (Basel)">
        <title>Bridging the Gap: Combining Genomics and Transcriptomics Approaches to Understand Stylosanthes scabra, an Orphan Legume from the Brazilian Caatinga.</title>
        <authorList>
            <person name="Ferreira-Neto J.R.C."/>
            <person name="da Silva M.D."/>
            <person name="Binneck E."/>
            <person name="de Melo N.F."/>
            <person name="da Silva R.H."/>
            <person name="de Melo A.L.T.M."/>
            <person name="Pandolfi V."/>
            <person name="Bustamante F.O."/>
            <person name="Brasileiro-Vidal A.C."/>
            <person name="Benko-Iseppon A.M."/>
        </authorList>
    </citation>
    <scope>NUCLEOTIDE SEQUENCE [LARGE SCALE GENOMIC DNA]</scope>
    <source>
        <tissue evidence="2">Leaves</tissue>
    </source>
</reference>
<accession>A0ABU6U503</accession>
<dbReference type="Proteomes" id="UP001341840">
    <property type="component" value="Unassembled WGS sequence"/>
</dbReference>
<name>A0ABU6U503_9FABA</name>
<feature type="compositionally biased region" description="Basic and acidic residues" evidence="1">
    <location>
        <begin position="20"/>
        <end position="31"/>
    </location>
</feature>
<evidence type="ECO:0000313" key="3">
    <source>
        <dbReference type="Proteomes" id="UP001341840"/>
    </source>
</evidence>
<feature type="compositionally biased region" description="Polar residues" evidence="1">
    <location>
        <begin position="1"/>
        <end position="13"/>
    </location>
</feature>
<protein>
    <submittedName>
        <fullName evidence="2">Uncharacterized protein</fullName>
    </submittedName>
</protein>
<feature type="region of interest" description="Disordered" evidence="1">
    <location>
        <begin position="1"/>
        <end position="31"/>
    </location>
</feature>
<comment type="caution">
    <text evidence="2">The sequence shown here is derived from an EMBL/GenBank/DDBJ whole genome shotgun (WGS) entry which is preliminary data.</text>
</comment>
<proteinExistence type="predicted"/>